<name>A0ABS8BRR4_9RHOB</name>
<gene>
    <name evidence="1" type="ORF">LGQ03_04150</name>
</gene>
<dbReference type="Proteomes" id="UP001138961">
    <property type="component" value="Unassembled WGS sequence"/>
</dbReference>
<organism evidence="1 2">
    <name type="scientific">Loktanella gaetbuli</name>
    <dbReference type="NCBI Taxonomy" id="2881335"/>
    <lineage>
        <taxon>Bacteria</taxon>
        <taxon>Pseudomonadati</taxon>
        <taxon>Pseudomonadota</taxon>
        <taxon>Alphaproteobacteria</taxon>
        <taxon>Rhodobacterales</taxon>
        <taxon>Roseobacteraceae</taxon>
        <taxon>Loktanella</taxon>
    </lineage>
</organism>
<evidence type="ECO:0000313" key="1">
    <source>
        <dbReference type="EMBL" id="MCB5198424.1"/>
    </source>
</evidence>
<sequence>MTRRLTVVTVFALLLGLLGVDLANSAPLDPFQAPPALALGSGLAGAGAHCAALPTAD</sequence>
<evidence type="ECO:0000313" key="2">
    <source>
        <dbReference type="Proteomes" id="UP001138961"/>
    </source>
</evidence>
<dbReference type="EMBL" id="JAJATZ010000002">
    <property type="protein sequence ID" value="MCB5198424.1"/>
    <property type="molecule type" value="Genomic_DNA"/>
</dbReference>
<reference evidence="1" key="1">
    <citation type="submission" date="2021-10" db="EMBL/GenBank/DDBJ databases">
        <title>Loktanella gaetbuli sp. nov., isolated from a tidal flat.</title>
        <authorList>
            <person name="Park S."/>
            <person name="Yoon J.-H."/>
        </authorList>
    </citation>
    <scope>NUCLEOTIDE SEQUENCE</scope>
    <source>
        <strain evidence="1">TSTF-M6</strain>
    </source>
</reference>
<protein>
    <submittedName>
        <fullName evidence="1">Uncharacterized protein</fullName>
    </submittedName>
</protein>
<comment type="caution">
    <text evidence="1">The sequence shown here is derived from an EMBL/GenBank/DDBJ whole genome shotgun (WGS) entry which is preliminary data.</text>
</comment>
<dbReference type="RefSeq" id="WP_090160432.1">
    <property type="nucleotide sequence ID" value="NZ_JAJATZ010000002.1"/>
</dbReference>
<proteinExistence type="predicted"/>
<accession>A0ABS8BRR4</accession>
<keyword evidence="2" id="KW-1185">Reference proteome</keyword>